<proteinExistence type="predicted"/>
<dbReference type="Proteomes" id="UP000075881">
    <property type="component" value="Unassembled WGS sequence"/>
</dbReference>
<evidence type="ECO:0000313" key="1">
    <source>
        <dbReference type="EnsemblMetazoa" id="ACHR004490-PA"/>
    </source>
</evidence>
<organism evidence="1 2">
    <name type="scientific">Anopheles christyi</name>
    <dbReference type="NCBI Taxonomy" id="43041"/>
    <lineage>
        <taxon>Eukaryota</taxon>
        <taxon>Metazoa</taxon>
        <taxon>Ecdysozoa</taxon>
        <taxon>Arthropoda</taxon>
        <taxon>Hexapoda</taxon>
        <taxon>Insecta</taxon>
        <taxon>Pterygota</taxon>
        <taxon>Neoptera</taxon>
        <taxon>Endopterygota</taxon>
        <taxon>Diptera</taxon>
        <taxon>Nematocera</taxon>
        <taxon>Culicoidea</taxon>
        <taxon>Culicidae</taxon>
        <taxon>Anophelinae</taxon>
        <taxon>Anopheles</taxon>
    </lineage>
</organism>
<dbReference type="VEuPathDB" id="VectorBase:ACHR004490"/>
<keyword evidence="2" id="KW-1185">Reference proteome</keyword>
<sequence length="176" mass="18150">MHRVTHKTVAKRWQLFKLAPIGICQTVQNSIRLPLAGLAPPRVLMCSASMGAEGSVTLQLREAVQAPDATGSLDGALTIGYPDPEMLADMLGTFQGASTGASDADVGSFELLQDSNGSPATLRTTAADQLEQLAGAILTKASSSSSSSGSNNNNTTGATTVTIKAEPAEQYCAILL</sequence>
<dbReference type="AlphaFoldDB" id="A0A182K156"/>
<dbReference type="STRING" id="43041.A0A182K156"/>
<reference evidence="1" key="2">
    <citation type="submission" date="2020-05" db="UniProtKB">
        <authorList>
            <consortium name="EnsemblMetazoa"/>
        </authorList>
    </citation>
    <scope>IDENTIFICATION</scope>
    <source>
        <strain evidence="1">ACHKN1017</strain>
    </source>
</reference>
<reference evidence="2" key="1">
    <citation type="submission" date="2013-03" db="EMBL/GenBank/DDBJ databases">
        <title>The Genome Sequence of Anopheles christyi ACHKN1017.</title>
        <authorList>
            <consortium name="The Broad Institute Genomics Platform"/>
            <person name="Neafsey D.E."/>
            <person name="Besansky N."/>
            <person name="Walker B."/>
            <person name="Young S.K."/>
            <person name="Zeng Q."/>
            <person name="Gargeya S."/>
            <person name="Fitzgerald M."/>
            <person name="Haas B."/>
            <person name="Abouelleil A."/>
            <person name="Allen A.W."/>
            <person name="Alvarado L."/>
            <person name="Arachchi H.M."/>
            <person name="Berlin A.M."/>
            <person name="Chapman S.B."/>
            <person name="Gainer-Dewar J."/>
            <person name="Goldberg J."/>
            <person name="Griggs A."/>
            <person name="Gujja S."/>
            <person name="Hansen M."/>
            <person name="Howarth C."/>
            <person name="Imamovic A."/>
            <person name="Ireland A."/>
            <person name="Larimer J."/>
            <person name="McCowan C."/>
            <person name="Murphy C."/>
            <person name="Pearson M."/>
            <person name="Poon T.W."/>
            <person name="Priest M."/>
            <person name="Roberts A."/>
            <person name="Saif S."/>
            <person name="Shea T."/>
            <person name="Sisk P."/>
            <person name="Sykes S."/>
            <person name="Wortman J."/>
            <person name="Nusbaum C."/>
            <person name="Birren B."/>
        </authorList>
    </citation>
    <scope>NUCLEOTIDE SEQUENCE [LARGE SCALE GENOMIC DNA]</scope>
    <source>
        <strain evidence="2">ACHKN1017</strain>
    </source>
</reference>
<protein>
    <submittedName>
        <fullName evidence="1">Uncharacterized protein</fullName>
    </submittedName>
</protein>
<name>A0A182K156_9DIPT</name>
<evidence type="ECO:0000313" key="2">
    <source>
        <dbReference type="Proteomes" id="UP000075881"/>
    </source>
</evidence>
<dbReference type="EnsemblMetazoa" id="ACHR004490-RA">
    <property type="protein sequence ID" value="ACHR004490-PA"/>
    <property type="gene ID" value="ACHR004490"/>
</dbReference>
<accession>A0A182K156</accession>